<dbReference type="UniPathway" id="UPA00223"/>
<protein>
    <recommendedName>
        <fullName evidence="10">Malate:quinone oxidoreductase</fullName>
    </recommendedName>
</protein>
<sequence>MICVKNILKRYKNSPLNELRNNRKYYEGSFVKSIKFSTSNYGSNEKKPNDIEKNKNVSINLNEGNILQSEIYDTVVIGGGVTGTALFFLLSKFTNLKKLAIIERRDNFALVASHGKNNSQTIHCGDIETNYSFEKAKFIKRYADMLRNYLTNIPKEKRENISSVTQKMVLGVGEKECQFLEERYPVFRQLFNSMKLYNKDDIHEVEPRVALKDSHTLREEQLSALYMPPELTTCDYQKLSESFIESARTVPNKTISINLLTEVINIEEVNDSLYKIHTNKGIINSRFVVVCACGHSLMIAQKMNYGLEYSCMPVAGSFYFTDNILKGKVYTIQNPALPFAAVHGDPDIIEKGKTRFGPTAIPLPLLERDNIKTLLDFLKVWNPDLSLFQVYYNLFKDMTMLKYVARNVLFEIPVLNKYLFLKDVKKIIPSLTIKDLTYCVGYGGVRPQLINKKSKKLILGEGKIDPGKNIIFNITPSPGATTCLGNGEFDMNTICERLNAKINKNDVKKYLYEGEYPEDNINAYIKSNNNEPKEEEHVKNKEYSDDDLFSLSREKDKELYSLDNNNYYNDKNKLLFEKIQNAYKNKGVCNLEIIKMYEHIQNLFSEYKNKIQESNEIKELENSNQVEYNKYEIICKKGKKEIIICRVFLQFLQILINLICEKYEPVEDALNGLYKLESTFHLIYHNLKLYIYKEYYEKYKLTFINDYIFNSKYYKNLKEKKKKIQLQYLIDNNIIQNNGLNDNVTQINEYNILNEICDVKNMNNSEFYYMFDGFSSNYSTDTLSSTSLLLENDLNGDNKNFIQRKENKDILKSDALKSDALKSDELKSDALKNDMSKKNLDKQKYFQTLKMKDLKKKFLFSINNIFKNVNMYFFNFKNVIKYFGLLKLYNYHFYVNNKCSSYFDDVLFFFVKCELLYWDPLYQFFMSKKKKKRILNYFDEDINSSSSMKKNESNKNNLNILDSNKMDNNDKHFNIDEDNKKFFSLYSSPSPQYDNDEKNIYNNTNERTIEYDMDMSGSSSSSNFSLSHTSSCNENNLNNENILDREEENVKKICSNIFKNKLFKKKKYKLRKTFFHNPSIKSFEWYKFMDELILIYDNIEEEKDILKKLYEHIFNKKIYELINVWNPLSLKQSFHLSRIINDFILYNDNINELRDKIKDKIQTYITTFLQCYKNITSQKKKNIFLMRCLKFLKSMKNILQLLCNEELYDIVKNVFNNYVLPNCDDGNKLHNLIVLKIIQVIHSLDNIPKEDSFFHKTTEIMSKISDCLKTGYFDMLKVENGCMIK</sequence>
<comment type="cofactor">
    <cofactor evidence="1">
        <name>FAD</name>
        <dbReference type="ChEBI" id="CHEBI:57692"/>
    </cofactor>
</comment>
<comment type="pathway">
    <text evidence="2">Carbohydrate metabolism; tricarboxylic acid cycle.</text>
</comment>
<dbReference type="GO" id="GO:0047545">
    <property type="term" value="F:(S)-2-hydroxyglutarate dehydrogenase activity"/>
    <property type="evidence" value="ECO:0007669"/>
    <property type="project" value="TreeGrafter"/>
</dbReference>
<evidence type="ECO:0000313" key="8">
    <source>
        <dbReference type="EMBL" id="EUR75303.1"/>
    </source>
</evidence>
<keyword evidence="6" id="KW-0560">Oxidoreductase</keyword>
<dbReference type="GO" id="GO:0005737">
    <property type="term" value="C:cytoplasm"/>
    <property type="evidence" value="ECO:0007669"/>
    <property type="project" value="TreeGrafter"/>
</dbReference>
<evidence type="ECO:0000313" key="9">
    <source>
        <dbReference type="Proteomes" id="UP000030688"/>
    </source>
</evidence>
<dbReference type="Pfam" id="PF06039">
    <property type="entry name" value="Mqo"/>
    <property type="match status" value="1"/>
</dbReference>
<evidence type="ECO:0000256" key="3">
    <source>
        <dbReference type="ARBA" id="ARBA00022532"/>
    </source>
</evidence>
<dbReference type="InterPro" id="IPR036188">
    <property type="entry name" value="FAD/NAD-bd_sf"/>
</dbReference>
<gene>
    <name evidence="8" type="ORF">PFBG_01425</name>
</gene>
<keyword evidence="4" id="KW-0285">Flavoprotein</keyword>
<dbReference type="PANTHER" id="PTHR43104:SF2">
    <property type="entry name" value="L-2-HYDROXYGLUTARATE DEHYDROGENASE, MITOCHONDRIAL"/>
    <property type="match status" value="1"/>
</dbReference>
<dbReference type="Gene3D" id="3.30.9.10">
    <property type="entry name" value="D-Amino Acid Oxidase, subunit A, domain 2"/>
    <property type="match status" value="1"/>
</dbReference>
<dbReference type="GO" id="GO:0008924">
    <property type="term" value="F:L-malate dehydrogenase (quinone) activity"/>
    <property type="evidence" value="ECO:0007669"/>
    <property type="project" value="InterPro"/>
</dbReference>
<dbReference type="PANTHER" id="PTHR43104">
    <property type="entry name" value="L-2-HYDROXYGLUTARATE DEHYDROGENASE, MITOCHONDRIAL"/>
    <property type="match status" value="1"/>
</dbReference>
<evidence type="ECO:0000256" key="2">
    <source>
        <dbReference type="ARBA" id="ARBA00005163"/>
    </source>
</evidence>
<dbReference type="InterPro" id="IPR006231">
    <property type="entry name" value="MQO"/>
</dbReference>
<evidence type="ECO:0000256" key="4">
    <source>
        <dbReference type="ARBA" id="ARBA00022630"/>
    </source>
</evidence>
<evidence type="ECO:0008006" key="10">
    <source>
        <dbReference type="Google" id="ProtNLM"/>
    </source>
</evidence>
<reference evidence="9" key="1">
    <citation type="submission" date="2007-11" db="EMBL/GenBank/DDBJ databases">
        <authorList>
            <consortium name="The Broad Institute Genome Sequencing Platform"/>
            <person name="Volkman S.K."/>
            <person name="Daily J.P."/>
            <person name="Sarr O."/>
            <person name="Ndiaye D."/>
            <person name="Ndir O."/>
            <person name="Mboup S."/>
            <person name="Lukens A."/>
            <person name="Stange-Thomann N."/>
            <person name="Mauceli E."/>
            <person name="Gnerre S."/>
            <person name="Jaffe D."/>
            <person name="Zainoun J."/>
            <person name="Wiegand R.C."/>
            <person name="Birren B."/>
            <person name="Galagan J."/>
            <person name="Lander E."/>
            <person name="Wirth D.F."/>
        </authorList>
    </citation>
    <scope>NUCLEOTIDE SEQUENCE [LARGE SCALE GENOMIC DNA]</scope>
    <source>
        <strain evidence="9">7G8</strain>
    </source>
</reference>
<evidence type="ECO:0000256" key="1">
    <source>
        <dbReference type="ARBA" id="ARBA00001974"/>
    </source>
</evidence>
<keyword evidence="3" id="KW-0816">Tricarboxylic acid cycle</keyword>
<dbReference type="SUPFAM" id="SSF51905">
    <property type="entry name" value="FAD/NAD(P)-binding domain"/>
    <property type="match status" value="1"/>
</dbReference>
<evidence type="ECO:0000256" key="5">
    <source>
        <dbReference type="ARBA" id="ARBA00022827"/>
    </source>
</evidence>
<organism evidence="8 9">
    <name type="scientific">Plasmodium falciparum (isolate 7G8)</name>
    <dbReference type="NCBI Taxonomy" id="57266"/>
    <lineage>
        <taxon>Eukaryota</taxon>
        <taxon>Sar</taxon>
        <taxon>Alveolata</taxon>
        <taxon>Apicomplexa</taxon>
        <taxon>Aconoidasida</taxon>
        <taxon>Haemosporida</taxon>
        <taxon>Plasmodiidae</taxon>
        <taxon>Plasmodium</taxon>
        <taxon>Plasmodium (Laverania)</taxon>
    </lineage>
</organism>
<reference evidence="8 9" key="2">
    <citation type="submission" date="2013-02" db="EMBL/GenBank/DDBJ databases">
        <title>The Genome Sequence of Plasmodium falciparum 7G8.</title>
        <authorList>
            <consortium name="The Broad Institute Genome Sequencing Platform"/>
            <consortium name="The Broad Institute Genome Sequencing Center for Infectious Disease"/>
            <person name="Neafsey D."/>
            <person name="Cheeseman I."/>
            <person name="Volkman S."/>
            <person name="Adams J."/>
            <person name="Walker B."/>
            <person name="Young S.K."/>
            <person name="Zeng Q."/>
            <person name="Gargeya S."/>
            <person name="Fitzgerald M."/>
            <person name="Haas B."/>
            <person name="Abouelleil A."/>
            <person name="Alvarado L."/>
            <person name="Arachchi H.M."/>
            <person name="Berlin A.M."/>
            <person name="Chapman S.B."/>
            <person name="Dewar J."/>
            <person name="Goldberg J."/>
            <person name="Griggs A."/>
            <person name="Gujja S."/>
            <person name="Hansen M."/>
            <person name="Howarth C."/>
            <person name="Imamovic A."/>
            <person name="Larimer J."/>
            <person name="McCowan C."/>
            <person name="Murphy C."/>
            <person name="Neiman D."/>
            <person name="Pearson M."/>
            <person name="Priest M."/>
            <person name="Roberts A."/>
            <person name="Saif S."/>
            <person name="Shea T."/>
            <person name="Sisk P."/>
            <person name="Sykes S."/>
            <person name="Wortman J."/>
            <person name="Nusbaum C."/>
            <person name="Birren B."/>
        </authorList>
    </citation>
    <scope>NUCLEOTIDE SEQUENCE [LARGE SCALE GENOMIC DNA]</scope>
    <source>
        <strain evidence="8 9">7G8</strain>
    </source>
</reference>
<proteinExistence type="predicted"/>
<keyword evidence="5" id="KW-0274">FAD</keyword>
<dbReference type="GO" id="GO:0006099">
    <property type="term" value="P:tricarboxylic acid cycle"/>
    <property type="evidence" value="ECO:0007669"/>
    <property type="project" value="UniProtKB-UniPathway"/>
</dbReference>
<accession>W7FRX2</accession>
<feature type="coiled-coil region" evidence="7">
    <location>
        <begin position="1089"/>
        <end position="1116"/>
    </location>
</feature>
<name>W7FRX2_PLAF8</name>
<dbReference type="Proteomes" id="UP000030688">
    <property type="component" value="Unassembled WGS sequence"/>
</dbReference>
<evidence type="ECO:0000256" key="7">
    <source>
        <dbReference type="SAM" id="Coils"/>
    </source>
</evidence>
<dbReference type="OrthoDB" id="498204at2759"/>
<keyword evidence="7" id="KW-0175">Coiled coil</keyword>
<dbReference type="EMBL" id="KE123597">
    <property type="protein sequence ID" value="EUR75303.1"/>
    <property type="molecule type" value="Genomic_DNA"/>
</dbReference>
<dbReference type="Gene3D" id="3.50.50.60">
    <property type="entry name" value="FAD/NAD(P)-binding domain"/>
    <property type="match status" value="1"/>
</dbReference>
<evidence type="ECO:0000256" key="6">
    <source>
        <dbReference type="ARBA" id="ARBA00023002"/>
    </source>
</evidence>